<dbReference type="CDD" id="cd22157">
    <property type="entry name" value="F-box_AtFBW1-like"/>
    <property type="match status" value="1"/>
</dbReference>
<protein>
    <recommendedName>
        <fullName evidence="1">F-box domain-containing protein</fullName>
    </recommendedName>
</protein>
<dbReference type="SUPFAM" id="SSF81383">
    <property type="entry name" value="F-box domain"/>
    <property type="match status" value="1"/>
</dbReference>
<feature type="domain" description="F-box" evidence="1">
    <location>
        <begin position="44"/>
        <end position="84"/>
    </location>
</feature>
<comment type="caution">
    <text evidence="2">The sequence shown here is derived from an EMBL/GenBank/DDBJ whole genome shotgun (WGS) entry which is preliminary data.</text>
</comment>
<dbReference type="Proteomes" id="UP001443914">
    <property type="component" value="Unassembled WGS sequence"/>
</dbReference>
<evidence type="ECO:0000313" key="2">
    <source>
        <dbReference type="EMBL" id="KAK9675991.1"/>
    </source>
</evidence>
<dbReference type="Pfam" id="PF00646">
    <property type="entry name" value="F-box"/>
    <property type="match status" value="1"/>
</dbReference>
<accession>A0AAW1HI32</accession>
<dbReference type="EMBL" id="JBDFQZ010000011">
    <property type="protein sequence ID" value="KAK9675991.1"/>
    <property type="molecule type" value="Genomic_DNA"/>
</dbReference>
<dbReference type="InterPro" id="IPR006527">
    <property type="entry name" value="F-box-assoc_dom_typ1"/>
</dbReference>
<gene>
    <name evidence="2" type="ORF">RND81_11G046300</name>
</gene>
<dbReference type="InterPro" id="IPR050796">
    <property type="entry name" value="SCF_F-box_component"/>
</dbReference>
<organism evidence="2 3">
    <name type="scientific">Saponaria officinalis</name>
    <name type="common">Common soapwort</name>
    <name type="synonym">Lychnis saponaria</name>
    <dbReference type="NCBI Taxonomy" id="3572"/>
    <lineage>
        <taxon>Eukaryota</taxon>
        <taxon>Viridiplantae</taxon>
        <taxon>Streptophyta</taxon>
        <taxon>Embryophyta</taxon>
        <taxon>Tracheophyta</taxon>
        <taxon>Spermatophyta</taxon>
        <taxon>Magnoliopsida</taxon>
        <taxon>eudicotyledons</taxon>
        <taxon>Gunneridae</taxon>
        <taxon>Pentapetalae</taxon>
        <taxon>Caryophyllales</taxon>
        <taxon>Caryophyllaceae</taxon>
        <taxon>Caryophylleae</taxon>
        <taxon>Saponaria</taxon>
    </lineage>
</organism>
<sequence length="431" mass="51156">MAQPLDENCHYYRYYKQKSGVQHISELRNRERFVGLKIEKWNHFAKNLIIEILSRLPVITLLRFKSVCKSWYEIIESSFFISKHLENYYYNNRNWRDRLLSVYSTPSSINYNVLELLIDDRTFDVVASSQIKPLYHNACFCGPCDGLYLFWGHHKNGYRYLWSPSLNEYLRLPKLSSNPNLPSDMAPINNPVYGFGFDYNSKDYKVLLIDYNAKKGDESRCNMFGNDPSVFIYSLKSNSWRYWGDLKNIYHLVKNKSYTFVNGCYHWLGSHKKESLFLSYVIISFDISTELYKEIGLPKFKELEAGYESQLIVHRDSIAFVAVPVYQTNFSIWSWANGSWTRKMTIKNDSNKRKMSLRMCNTSTGEMWDMDDLERGACSQIHIYKESLVSIGNFVTNSGRQDHRIDIEFERFMRFERDLYFRHPWIGRRIV</sequence>
<dbReference type="AlphaFoldDB" id="A0AAW1HI32"/>
<proteinExistence type="predicted"/>
<dbReference type="InterPro" id="IPR036047">
    <property type="entry name" value="F-box-like_dom_sf"/>
</dbReference>
<dbReference type="Pfam" id="PF07734">
    <property type="entry name" value="FBA_1"/>
    <property type="match status" value="1"/>
</dbReference>
<evidence type="ECO:0000259" key="1">
    <source>
        <dbReference type="SMART" id="SM00256"/>
    </source>
</evidence>
<dbReference type="Gene3D" id="1.20.1280.50">
    <property type="match status" value="1"/>
</dbReference>
<name>A0AAW1HI32_SAPOF</name>
<dbReference type="SMART" id="SM00256">
    <property type="entry name" value="FBOX"/>
    <property type="match status" value="1"/>
</dbReference>
<dbReference type="InterPro" id="IPR001810">
    <property type="entry name" value="F-box_dom"/>
</dbReference>
<dbReference type="PANTHER" id="PTHR31672:SF13">
    <property type="entry name" value="F-BOX PROTEIN CPR30-LIKE"/>
    <property type="match status" value="1"/>
</dbReference>
<dbReference type="NCBIfam" id="TIGR01640">
    <property type="entry name" value="F_box_assoc_1"/>
    <property type="match status" value="1"/>
</dbReference>
<keyword evidence="3" id="KW-1185">Reference proteome</keyword>
<dbReference type="InterPro" id="IPR017451">
    <property type="entry name" value="F-box-assoc_interact_dom"/>
</dbReference>
<reference evidence="2" key="1">
    <citation type="submission" date="2024-03" db="EMBL/GenBank/DDBJ databases">
        <title>WGS assembly of Saponaria officinalis var. Norfolk2.</title>
        <authorList>
            <person name="Jenkins J."/>
            <person name="Shu S."/>
            <person name="Grimwood J."/>
            <person name="Barry K."/>
            <person name="Goodstein D."/>
            <person name="Schmutz J."/>
            <person name="Leebens-Mack J."/>
            <person name="Osbourn A."/>
        </authorList>
    </citation>
    <scope>NUCLEOTIDE SEQUENCE [LARGE SCALE GENOMIC DNA]</scope>
    <source>
        <strain evidence="2">JIC</strain>
    </source>
</reference>
<dbReference type="PANTHER" id="PTHR31672">
    <property type="entry name" value="BNACNNG10540D PROTEIN"/>
    <property type="match status" value="1"/>
</dbReference>
<evidence type="ECO:0000313" key="3">
    <source>
        <dbReference type="Proteomes" id="UP001443914"/>
    </source>
</evidence>